<accession>A0A1J8PB51</accession>
<dbReference type="Proteomes" id="UP000183924">
    <property type="component" value="Unassembled WGS sequence"/>
</dbReference>
<feature type="transmembrane region" description="Helical" evidence="1">
    <location>
        <begin position="7"/>
        <end position="27"/>
    </location>
</feature>
<proteinExistence type="predicted"/>
<name>A0A1J8PB51_9COXI</name>
<dbReference type="RefSeq" id="WP_071661871.1">
    <property type="nucleotide sequence ID" value="NZ_LUKY01000026.1"/>
</dbReference>
<keyword evidence="1" id="KW-0472">Membrane</keyword>
<dbReference type="AlphaFoldDB" id="A0A1J8PB51"/>
<evidence type="ECO:0000313" key="2">
    <source>
        <dbReference type="EMBL" id="OIZ96251.1"/>
    </source>
</evidence>
<feature type="transmembrane region" description="Helical" evidence="1">
    <location>
        <begin position="104"/>
        <end position="123"/>
    </location>
</feature>
<evidence type="ECO:0000313" key="3">
    <source>
        <dbReference type="Proteomes" id="UP000183924"/>
    </source>
</evidence>
<evidence type="ECO:0000256" key="1">
    <source>
        <dbReference type="SAM" id="Phobius"/>
    </source>
</evidence>
<organism evidence="2 3">
    <name type="scientific">Candidatus Rickettsiella isopodorum</name>
    <dbReference type="NCBI Taxonomy" id="1225476"/>
    <lineage>
        <taxon>Bacteria</taxon>
        <taxon>Pseudomonadati</taxon>
        <taxon>Pseudomonadota</taxon>
        <taxon>Gammaproteobacteria</taxon>
        <taxon>Legionellales</taxon>
        <taxon>Coxiellaceae</taxon>
        <taxon>Rickettsiella</taxon>
    </lineage>
</organism>
<comment type="caution">
    <text evidence="2">The sequence shown here is derived from an EMBL/GenBank/DDBJ whole genome shotgun (WGS) entry which is preliminary data.</text>
</comment>
<dbReference type="OrthoDB" id="10005872at2"/>
<feature type="transmembrane region" description="Helical" evidence="1">
    <location>
        <begin position="47"/>
        <end position="66"/>
    </location>
</feature>
<gene>
    <name evidence="2" type="ORF">A1D18_00510</name>
</gene>
<keyword evidence="1" id="KW-0812">Transmembrane</keyword>
<sequence length="125" mass="13390">MNIKTIAKIIIVLGAILGLVGSLSYFFAEKFIYDYNQSIPQSEEMVIGAFIFLISLASLLLALLAFKHSYANSKFLFIIVIILGVSLFTLLSFTAVISSLVSPFTAALLILAGGIIGDIGVAIDQ</sequence>
<feature type="transmembrane region" description="Helical" evidence="1">
    <location>
        <begin position="75"/>
        <end position="98"/>
    </location>
</feature>
<keyword evidence="3" id="KW-1185">Reference proteome</keyword>
<dbReference type="STRING" id="1225476.A1D18_00510"/>
<protein>
    <submittedName>
        <fullName evidence="2">Uncharacterized protein</fullName>
    </submittedName>
</protein>
<dbReference type="EMBL" id="LUKY01000026">
    <property type="protein sequence ID" value="OIZ96251.1"/>
    <property type="molecule type" value="Genomic_DNA"/>
</dbReference>
<reference evidence="2 3" key="1">
    <citation type="submission" date="2016-03" db="EMBL/GenBank/DDBJ databases">
        <title>Comparative genomics of Rickettsiella.</title>
        <authorList>
            <person name="Chandler C."/>
            <person name="Wang Y."/>
        </authorList>
    </citation>
    <scope>NUCLEOTIDE SEQUENCE [LARGE SCALE GENOMIC DNA]</scope>
    <source>
        <strain evidence="2 3">RCFS May 2013</strain>
    </source>
</reference>
<keyword evidence="1" id="KW-1133">Transmembrane helix</keyword>